<name>A0A512PLF7_9LACO</name>
<dbReference type="Pfam" id="PF10145">
    <property type="entry name" value="PhageMin_Tail"/>
    <property type="match status" value="1"/>
</dbReference>
<feature type="compositionally biased region" description="Basic and acidic residues" evidence="2">
    <location>
        <begin position="26"/>
        <end position="39"/>
    </location>
</feature>
<dbReference type="STRING" id="1423795.FD12_GL001388"/>
<evidence type="ECO:0000256" key="1">
    <source>
        <dbReference type="ARBA" id="ARBA00022612"/>
    </source>
</evidence>
<dbReference type="RefSeq" id="WP_056981535.1">
    <property type="nucleotide sequence ID" value="NZ_BKAM01000007.1"/>
</dbReference>
<dbReference type="Pfam" id="PF18013">
    <property type="entry name" value="Phage_lysozyme2"/>
    <property type="match status" value="1"/>
</dbReference>
<evidence type="ECO:0000259" key="5">
    <source>
        <dbReference type="Pfam" id="PF18013"/>
    </source>
</evidence>
<feature type="region of interest" description="Disordered" evidence="2">
    <location>
        <begin position="26"/>
        <end position="60"/>
    </location>
</feature>
<dbReference type="NCBIfam" id="TIGR01760">
    <property type="entry name" value="tape_meas_TP901"/>
    <property type="match status" value="1"/>
</dbReference>
<dbReference type="InterPro" id="IPR041219">
    <property type="entry name" value="Phage_lysozyme2"/>
</dbReference>
<evidence type="ECO:0000259" key="4">
    <source>
        <dbReference type="Pfam" id="PF10145"/>
    </source>
</evidence>
<dbReference type="CDD" id="cd12797">
    <property type="entry name" value="M23_peptidase"/>
    <property type="match status" value="1"/>
</dbReference>
<evidence type="ECO:0008006" key="8">
    <source>
        <dbReference type="Google" id="ProtNLM"/>
    </source>
</evidence>
<sequence length="1882" mass="199851">MADSRKSYIELAWKVDTSELHRAEALTDKSIRQQEEKARKAGQTANNESKVTHEVDQQNNAQEKVNQQLQKGNTELNRSDQLSKKVGTSYSQHVQRVKESAQHMQRLGNSMQSVGRAASVVSLGIGAGFAYSSKKAMELQNQYKTITNLAHYGGERMAEAQRNVNRMQNDGTKYSEKYGVAQKQISSGYEELIRRGYTSNQALAAQKTFLQGSIASGDEYSDVVHNATAAIEAFGLRSNNTATMTKNTKEAVNQMAYAADLTATDFKGMGNGLQYVGSIAHGANQSLSETASALGILSNNGQEASVAGTGLRQVLSRLTNPPVKGKYVTAMKQLGLTADDFKDAKGNLLSLQDIFQKLNSTMDKKGLNGTARTSVYGALFGQTGMTTATILGKNVSQLKSLNNQVDRAQNMKGGGYIAQLSGKNMQTAQNQWRRFKETATAIGVEMSKTLLPAAQSILEKAADIGAKFSDLPKPIKSLVSYLTLATAAAGPLLLGAGKLVSAVGVLKATNLGSNLFNLGFSGKGAPVKGTGINAASAASAVPTSRLGSALNVGKSMAKGYGYFELASQGIQFGQNAVNVMSKGINSDSGMHSALQGGGQLLGAGIGMYLGGPAGAGIGAQIGGSISKYIGDASEKVVKQNQKWSDNPKHGVDKGSTFIPNVGWSFDPRHLTSQNGRESARHSAYQATSASRADSSMAMANVDGATQGYIKRVTKLEQNANAEWANSTGKASKKVKQTYDSLYSAAASYANKRLSTDKKNYNYLQKEGLLSANQAQSSYNKEKSGIQDRLANLRKNIDQLVRTDKDGGSKRVAAISRVNRQILSLTDQGTQKQKALLRSMNRQTTHLTTQQYAHVITSSRRAYDETVKDARKTYSSTVSYANARYNKEVSAAKKVKGISASQRASIINNAEKQRSSTISKAHSQYTDTVSWAEKQRLRVVAAAKKEAGEAANAFSTAAKYIGSSIPALITSNVKAGLQSVSKQFKSSDLTQSTSSGLQRQNTVLRNLDKGSRAPGATKPSKPKLPGNVFSGHATGGPISHTGAAVVGENGVEMAYNARTGQYRLLGTNGPSVEHLQAGWHVINAKDTRKLLNGGLGRGITLQGYAKGTTKPKKAKTRVSANIGGVDLSGTENETRKSMRRIGNDVVGGYDMATKQSKSKLNKFGKDAGKKWQEIHGDTSKETQKMQKDTVGNYDDLQKHSMVQVNQLNRQSNSKFRDIRGDTKKLTQELQRNTVGDFDDMQKGANDQMAQMHKQVVGKAQDTASDFGSAMGHMDNYAHGAMSNAIGQLNKGFSSLNGVFSQFGGNKSTLKLAKYATGTGPLDHDQVAVVNDSKTGPHQELVIRGNHMLMPQGHDVITPLRKGDEVVNGHDVADAQNAGLLPHFAKGTGHSALKKLIKANDAHPAKEFSKDFLSKIDPSGAAMQKASDSLAKRAANSLGDKWSGAAWGALSNAMSSGGSGAGGNWRHTPGLAETNGFGASRSFGSHDGVDFSGPMGSSILAVHGGKVTRVGNPVWGKSALGDVITVASDDGWQEIYQEFGGMNNIKVSKGDIVKTGQRIATLGALNGAGSGSHVHIGVAHGSLWDHGGSNTHGWYDVTKMHGHDNGTPKSNKSDKKSGLDKLVSKQFASQIKWVGKNLQDSFGDLSGFGLSGGLASRARTLAKAIKQLYPSATDAGIAAVLGNWEFESGLNPAAINPGGGASGLGQWLGGRKTSLINFAHRHGKNWHSAAAQLEYALEGDGSDSSLLRSILRGHGSVASLASRFSTGWERGGYTAQHVNGAKKVAAALGYAKGGRPAVGQSVLVGENGPELARFDQPVKVYSNKQTKNMAGVATAKRSPVTINLKVNVKADTEAGGRKAGKAVGKQVRDILRSLFDNELDNAEY</sequence>
<dbReference type="PANTHER" id="PTHR37813">
    <property type="entry name" value="FELS-2 PROPHAGE PROTEIN"/>
    <property type="match status" value="1"/>
</dbReference>
<protein>
    <recommendedName>
        <fullName evidence="8">Phage tail tape measure protein</fullName>
    </recommendedName>
</protein>
<evidence type="ECO:0000313" key="6">
    <source>
        <dbReference type="EMBL" id="GEP72036.1"/>
    </source>
</evidence>
<organism evidence="6 7">
    <name type="scientific">Lentilactobacillus rapi</name>
    <dbReference type="NCBI Taxonomy" id="481723"/>
    <lineage>
        <taxon>Bacteria</taxon>
        <taxon>Bacillati</taxon>
        <taxon>Bacillota</taxon>
        <taxon>Bacilli</taxon>
        <taxon>Lactobacillales</taxon>
        <taxon>Lactobacillaceae</taxon>
        <taxon>Lentilactobacillus</taxon>
    </lineage>
</organism>
<dbReference type="SUPFAM" id="SSF51261">
    <property type="entry name" value="Duplicated hybrid motif"/>
    <property type="match status" value="1"/>
</dbReference>
<reference evidence="6 7" key="1">
    <citation type="submission" date="2019-07" db="EMBL/GenBank/DDBJ databases">
        <title>Whole genome shotgun sequence of Lactobacillus rapi NBRC 109618.</title>
        <authorList>
            <person name="Hosoyama A."/>
            <person name="Uohara A."/>
            <person name="Ohji S."/>
            <person name="Ichikawa N."/>
        </authorList>
    </citation>
    <scope>NUCLEOTIDE SEQUENCE [LARGE SCALE GENOMIC DNA]</scope>
    <source>
        <strain evidence="6 7">NBRC 109618</strain>
    </source>
</reference>
<dbReference type="Proteomes" id="UP000321569">
    <property type="component" value="Unassembled WGS sequence"/>
</dbReference>
<comment type="caution">
    <text evidence="6">The sequence shown here is derived from an EMBL/GenBank/DDBJ whole genome shotgun (WGS) entry which is preliminary data.</text>
</comment>
<dbReference type="OrthoDB" id="2137849at2"/>
<feature type="region of interest" description="Disordered" evidence="2">
    <location>
        <begin position="668"/>
        <end position="691"/>
    </location>
</feature>
<evidence type="ECO:0000256" key="2">
    <source>
        <dbReference type="SAM" id="MobiDB-lite"/>
    </source>
</evidence>
<dbReference type="Pfam" id="PF01551">
    <property type="entry name" value="Peptidase_M23"/>
    <property type="match status" value="1"/>
</dbReference>
<dbReference type="PANTHER" id="PTHR37813:SF1">
    <property type="entry name" value="FELS-2 PROPHAGE PROTEIN"/>
    <property type="match status" value="1"/>
</dbReference>
<gene>
    <name evidence="6" type="ORF">LRA02_09040</name>
</gene>
<dbReference type="InterPro" id="IPR011055">
    <property type="entry name" value="Dup_hybrid_motif"/>
</dbReference>
<dbReference type="InterPro" id="IPR010090">
    <property type="entry name" value="Phage_tape_meas"/>
</dbReference>
<dbReference type="InterPro" id="IPR016047">
    <property type="entry name" value="M23ase_b-sheet_dom"/>
</dbReference>
<feature type="compositionally biased region" description="Polar residues" evidence="2">
    <location>
        <begin position="986"/>
        <end position="1003"/>
    </location>
</feature>
<feature type="region of interest" description="Disordered" evidence="2">
    <location>
        <begin position="986"/>
        <end position="1034"/>
    </location>
</feature>
<proteinExistence type="predicted"/>
<dbReference type="Gene3D" id="1.10.530.10">
    <property type="match status" value="1"/>
</dbReference>
<feature type="domain" description="M23ase beta-sheet core" evidence="3">
    <location>
        <begin position="1483"/>
        <end position="1578"/>
    </location>
</feature>
<evidence type="ECO:0000313" key="7">
    <source>
        <dbReference type="Proteomes" id="UP000321569"/>
    </source>
</evidence>
<keyword evidence="1" id="KW-1188">Viral release from host cell</keyword>
<feature type="domain" description="Phage tail lysozyme" evidence="5">
    <location>
        <begin position="1670"/>
        <end position="1777"/>
    </location>
</feature>
<dbReference type="Gene3D" id="2.70.70.10">
    <property type="entry name" value="Glucose Permease (Domain IIA)"/>
    <property type="match status" value="1"/>
</dbReference>
<evidence type="ECO:0000259" key="3">
    <source>
        <dbReference type="Pfam" id="PF01551"/>
    </source>
</evidence>
<dbReference type="EMBL" id="BKAM01000007">
    <property type="protein sequence ID" value="GEP72036.1"/>
    <property type="molecule type" value="Genomic_DNA"/>
</dbReference>
<accession>A0A512PLF7</accession>
<feature type="domain" description="Phage tail tape measure protein" evidence="4">
    <location>
        <begin position="170"/>
        <end position="381"/>
    </location>
</feature>
<dbReference type="SUPFAM" id="SSF58113">
    <property type="entry name" value="Apolipoprotein A-I"/>
    <property type="match status" value="1"/>
</dbReference>